<dbReference type="Gene3D" id="1.10.10.10">
    <property type="entry name" value="Winged helix-like DNA-binding domain superfamily/Winged helix DNA-binding domain"/>
    <property type="match status" value="2"/>
</dbReference>
<dbReference type="PANTHER" id="PTHR34298:SF2">
    <property type="entry name" value="SEGREGATION AND CONDENSATION PROTEIN B"/>
    <property type="match status" value="1"/>
</dbReference>
<protein>
    <submittedName>
        <fullName evidence="5">SMC-Scp complex subunit ScpB</fullName>
    </submittedName>
</protein>
<dbReference type="PANTHER" id="PTHR34298">
    <property type="entry name" value="SEGREGATION AND CONDENSATION PROTEIN B"/>
    <property type="match status" value="1"/>
</dbReference>
<dbReference type="GO" id="GO:0051304">
    <property type="term" value="P:chromosome separation"/>
    <property type="evidence" value="ECO:0007669"/>
    <property type="project" value="InterPro"/>
</dbReference>
<keyword evidence="3" id="KW-0159">Chromosome partition</keyword>
<dbReference type="PIRSF" id="PIRSF019345">
    <property type="entry name" value="ScpB"/>
    <property type="match status" value="1"/>
</dbReference>
<dbReference type="EMBL" id="CP018889">
    <property type="protein sequence ID" value="QGX04047.1"/>
    <property type="molecule type" value="Genomic_DNA"/>
</dbReference>
<dbReference type="InterPro" id="IPR036390">
    <property type="entry name" value="WH_DNA-bd_sf"/>
</dbReference>
<sequence length="222" mass="25128">MYDSPPLKQILEAALLAANQALTTDQLLALFPEEAQPERGDIRLALADIREECGQRGIELVQVASGYRFQVKTTLTPWIKKLWAKRPPRYSRALLETLALIAYRQPITRAEIENIRGVSVSSYIIRTLLDYQWIRVLAHRDTPGKPALYGTTKMFLDYFGLKSLDDLPTLSELKLMENFGDAIFAEEEEEPLTETVVATGLYTELLDNVEVNGSLPIDEEEK</sequence>
<proteinExistence type="predicted"/>
<keyword evidence="6" id="KW-1185">Reference proteome</keyword>
<dbReference type="RefSeq" id="WP_083991422.1">
    <property type="nucleotide sequence ID" value="NZ_CP012373.2"/>
</dbReference>
<dbReference type="Pfam" id="PF04079">
    <property type="entry name" value="SMC_ScpB"/>
    <property type="match status" value="1"/>
</dbReference>
<evidence type="ECO:0000256" key="1">
    <source>
        <dbReference type="ARBA" id="ARBA00022490"/>
    </source>
</evidence>
<evidence type="ECO:0000256" key="4">
    <source>
        <dbReference type="ARBA" id="ARBA00023306"/>
    </source>
</evidence>
<dbReference type="OrthoDB" id="9806226at2"/>
<dbReference type="InterPro" id="IPR036388">
    <property type="entry name" value="WH-like_DNA-bd_sf"/>
</dbReference>
<dbReference type="Proteomes" id="UP000234271">
    <property type="component" value="Chromosome"/>
</dbReference>
<accession>A0A650GRF9</accession>
<evidence type="ECO:0000313" key="6">
    <source>
        <dbReference type="Proteomes" id="UP000234271"/>
    </source>
</evidence>
<keyword evidence="1" id="KW-0963">Cytoplasm</keyword>
<dbReference type="SUPFAM" id="SSF46785">
    <property type="entry name" value="Winged helix' DNA-binding domain"/>
    <property type="match status" value="2"/>
</dbReference>
<keyword evidence="4" id="KW-0131">Cell cycle</keyword>
<reference evidence="6" key="1">
    <citation type="submission" date="2016-12" db="EMBL/GenBank/DDBJ databases">
        <title>Complete Genome Sequence of Beggiatoa leptomitiformis D-401.</title>
        <authorList>
            <person name="Fomenkov A."/>
            <person name="Vincze T."/>
            <person name="Grabovich M."/>
            <person name="Anton B.P."/>
            <person name="Dubinina G."/>
            <person name="Orlova M."/>
            <person name="Belousova E."/>
            <person name="Roberts R.J."/>
        </authorList>
    </citation>
    <scope>NUCLEOTIDE SEQUENCE [LARGE SCALE GENOMIC DNA]</scope>
    <source>
        <strain evidence="6">D-401</strain>
    </source>
</reference>
<dbReference type="InterPro" id="IPR005234">
    <property type="entry name" value="ScpB_csome_segregation"/>
</dbReference>
<evidence type="ECO:0000256" key="3">
    <source>
        <dbReference type="ARBA" id="ARBA00022829"/>
    </source>
</evidence>
<evidence type="ECO:0000313" key="5">
    <source>
        <dbReference type="EMBL" id="QGX04047.1"/>
    </source>
</evidence>
<keyword evidence="2" id="KW-0132">Cell division</keyword>
<name>A0A650GRF9_9GAMM</name>
<organism evidence="5 6">
    <name type="scientific">Beggiatoa leptomitoformis</name>
    <dbReference type="NCBI Taxonomy" id="288004"/>
    <lineage>
        <taxon>Bacteria</taxon>
        <taxon>Pseudomonadati</taxon>
        <taxon>Pseudomonadota</taxon>
        <taxon>Gammaproteobacteria</taxon>
        <taxon>Thiotrichales</taxon>
        <taxon>Thiotrichaceae</taxon>
        <taxon>Beggiatoa</taxon>
    </lineage>
</organism>
<dbReference type="KEGG" id="blep:AL038_04195"/>
<dbReference type="GO" id="GO:0051301">
    <property type="term" value="P:cell division"/>
    <property type="evidence" value="ECO:0007669"/>
    <property type="project" value="UniProtKB-KW"/>
</dbReference>
<gene>
    <name evidence="5" type="primary">scpB</name>
    <name evidence="5" type="ORF">BLE401_01815</name>
</gene>
<dbReference type="NCBIfam" id="TIGR00281">
    <property type="entry name" value="SMC-Scp complex subunit ScpB"/>
    <property type="match status" value="1"/>
</dbReference>
<dbReference type="AlphaFoldDB" id="A0A650GRF9"/>
<evidence type="ECO:0000256" key="2">
    <source>
        <dbReference type="ARBA" id="ARBA00022618"/>
    </source>
</evidence>